<dbReference type="GO" id="GO:0005886">
    <property type="term" value="C:plasma membrane"/>
    <property type="evidence" value="ECO:0007669"/>
    <property type="project" value="TreeGrafter"/>
</dbReference>
<reference evidence="8" key="1">
    <citation type="submission" date="1997-09" db="EMBL/GenBank/DDBJ databases">
        <authorList>
            <person name="Jedani K.E."/>
            <person name="Stroeher U.H."/>
            <person name="Manning P.A."/>
        </authorList>
    </citation>
    <scope>NUCLEOTIDE SEQUENCE</scope>
    <source>
        <strain evidence="8">85-3954-2</strain>
    </source>
</reference>
<evidence type="ECO:0000256" key="6">
    <source>
        <dbReference type="SAM" id="Phobius"/>
    </source>
</evidence>
<dbReference type="Pfam" id="PF04138">
    <property type="entry name" value="GtrA_DPMS_TM"/>
    <property type="match status" value="1"/>
</dbReference>
<evidence type="ECO:0000313" key="11">
    <source>
        <dbReference type="Proteomes" id="UP000722957"/>
    </source>
</evidence>
<feature type="transmembrane region" description="Helical" evidence="6">
    <location>
        <begin position="71"/>
        <end position="91"/>
    </location>
</feature>
<gene>
    <name evidence="8" type="primary">orf15x3</name>
    <name evidence="9" type="ORF">EAY07_07250</name>
    <name evidence="10" type="ORF">EAY46_29625</name>
</gene>
<feature type="transmembrane region" description="Helical" evidence="6">
    <location>
        <begin position="103"/>
        <end position="126"/>
    </location>
</feature>
<feature type="transmembrane region" description="Helical" evidence="6">
    <location>
        <begin position="42"/>
        <end position="59"/>
    </location>
</feature>
<evidence type="ECO:0000313" key="12">
    <source>
        <dbReference type="Proteomes" id="UP000726136"/>
    </source>
</evidence>
<keyword evidence="3 6" id="KW-0812">Transmembrane</keyword>
<dbReference type="EMBL" id="RDOM01000013">
    <property type="protein sequence ID" value="MBF4271844.1"/>
    <property type="molecule type" value="Genomic_DNA"/>
</dbReference>
<keyword evidence="4 6" id="KW-1133">Transmembrane helix</keyword>
<dbReference type="PANTHER" id="PTHR38459">
    <property type="entry name" value="PROPHAGE BACTOPRENOL-LINKED GLUCOSE TRANSLOCASE HOMOLOG"/>
    <property type="match status" value="1"/>
</dbReference>
<feature type="domain" description="GtrA/DPMS transmembrane" evidence="7">
    <location>
        <begin position="14"/>
        <end position="126"/>
    </location>
</feature>
<dbReference type="EMBL" id="RDPI01001443">
    <property type="protein sequence ID" value="MBF4377138.1"/>
    <property type="molecule type" value="Genomic_DNA"/>
</dbReference>
<organism evidence="8">
    <name type="scientific">Vibrio anguillarum</name>
    <name type="common">Listonella anguillarum</name>
    <dbReference type="NCBI Taxonomy" id="55601"/>
    <lineage>
        <taxon>Bacteria</taxon>
        <taxon>Pseudomonadati</taxon>
        <taxon>Pseudomonadota</taxon>
        <taxon>Gammaproteobacteria</taxon>
        <taxon>Vibrionales</taxon>
        <taxon>Vibrionaceae</taxon>
        <taxon>Vibrio</taxon>
    </lineage>
</organism>
<name>O31010_VIBAN</name>
<evidence type="ECO:0000256" key="3">
    <source>
        <dbReference type="ARBA" id="ARBA00022692"/>
    </source>
</evidence>
<comment type="similarity">
    <text evidence="2">Belongs to the GtrA family.</text>
</comment>
<evidence type="ECO:0000256" key="5">
    <source>
        <dbReference type="ARBA" id="ARBA00023136"/>
    </source>
</evidence>
<dbReference type="GO" id="GO:0000271">
    <property type="term" value="P:polysaccharide biosynthetic process"/>
    <property type="evidence" value="ECO:0007669"/>
    <property type="project" value="InterPro"/>
</dbReference>
<feature type="transmembrane region" description="Helical" evidence="6">
    <location>
        <begin position="12"/>
        <end position="36"/>
    </location>
</feature>
<accession>O31010</accession>
<proteinExistence type="inferred from homology"/>
<protein>
    <submittedName>
        <fullName evidence="8">Uncharacterized protein orf15x3</fullName>
    </submittedName>
</protein>
<evidence type="ECO:0000256" key="4">
    <source>
        <dbReference type="ARBA" id="ARBA00022989"/>
    </source>
</evidence>
<dbReference type="RefSeq" id="WP_088718012.1">
    <property type="nucleotide sequence ID" value="NZ_CP020534.1"/>
</dbReference>
<evidence type="ECO:0000313" key="8">
    <source>
        <dbReference type="EMBL" id="AAB81627.1"/>
    </source>
</evidence>
<dbReference type="Proteomes" id="UP000722957">
    <property type="component" value="Unassembled WGS sequence"/>
</dbReference>
<evidence type="ECO:0000313" key="10">
    <source>
        <dbReference type="EMBL" id="MBF4377138.1"/>
    </source>
</evidence>
<comment type="subcellular location">
    <subcellularLocation>
        <location evidence="1">Membrane</location>
        <topology evidence="1">Multi-pass membrane protein</topology>
    </subcellularLocation>
</comment>
<evidence type="ECO:0000259" key="7">
    <source>
        <dbReference type="Pfam" id="PF04138"/>
    </source>
</evidence>
<reference evidence="11 12" key="2">
    <citation type="journal article" date="2021" name="PeerJ">
        <title>Analysis of 44 Vibrio anguillarum genomes reveals high genetic diversity.</title>
        <authorList>
            <person name="Hansen M.J."/>
            <person name="Dalsgaard I."/>
        </authorList>
    </citation>
    <scope>NUCLEOTIDE SEQUENCE [LARGE SCALE GENOMIC DNA]</scope>
    <source>
        <strain evidence="10 12">040915-1/1B</strain>
        <strain evidence="9 11">17-16730-2A</strain>
    </source>
</reference>
<dbReference type="Proteomes" id="UP000726136">
    <property type="component" value="Unassembled WGS sequence"/>
</dbReference>
<dbReference type="InterPro" id="IPR051401">
    <property type="entry name" value="GtrA_CellWall_Glycosyl"/>
</dbReference>
<dbReference type="PANTHER" id="PTHR38459:SF1">
    <property type="entry name" value="PROPHAGE BACTOPRENOL-LINKED GLUCOSE TRANSLOCASE HOMOLOG"/>
    <property type="match status" value="1"/>
</dbReference>
<evidence type="ECO:0000256" key="1">
    <source>
        <dbReference type="ARBA" id="ARBA00004141"/>
    </source>
</evidence>
<dbReference type="AlphaFoldDB" id="O31010"/>
<keyword evidence="5 6" id="KW-0472">Membrane</keyword>
<evidence type="ECO:0000256" key="2">
    <source>
        <dbReference type="ARBA" id="ARBA00009399"/>
    </source>
</evidence>
<evidence type="ECO:0000313" key="9">
    <source>
        <dbReference type="EMBL" id="MBF4271844.1"/>
    </source>
</evidence>
<dbReference type="InterPro" id="IPR007267">
    <property type="entry name" value="GtrA_DPMS_TM"/>
</dbReference>
<keyword evidence="12" id="KW-1185">Reference proteome</keyword>
<dbReference type="EMBL" id="AF025396">
    <property type="protein sequence ID" value="AAB81627.1"/>
    <property type="molecule type" value="Genomic_DNA"/>
</dbReference>
<sequence>MNIISRLHNPIIFKYLFAGVINTIFGYSLFSFLIFINIDHKISITISTIIGVVFNYFNFGRNVFKIESNQFTFYRFFFVYILSYLINLVFITLLVDCLKYNPYLSQGVCIFSLILINWFLFNFWVFKK</sequence>